<dbReference type="EMBL" id="BMAT01013658">
    <property type="protein sequence ID" value="GFS17536.1"/>
    <property type="molecule type" value="Genomic_DNA"/>
</dbReference>
<evidence type="ECO:0000313" key="3">
    <source>
        <dbReference type="EMBL" id="GFS17536.1"/>
    </source>
</evidence>
<evidence type="ECO:0000256" key="1">
    <source>
        <dbReference type="SAM" id="MobiDB-lite"/>
    </source>
</evidence>
<accession>A0AAV4J5B2</accession>
<dbReference type="InterPro" id="IPR036179">
    <property type="entry name" value="Ig-like_dom_sf"/>
</dbReference>
<name>A0AAV4J5B2_9GAST</name>
<reference evidence="3 4" key="1">
    <citation type="journal article" date="2021" name="Elife">
        <title>Chloroplast acquisition without the gene transfer in kleptoplastic sea slugs, Plakobranchus ocellatus.</title>
        <authorList>
            <person name="Maeda T."/>
            <person name="Takahashi S."/>
            <person name="Yoshida T."/>
            <person name="Shimamura S."/>
            <person name="Takaki Y."/>
            <person name="Nagai Y."/>
            <person name="Toyoda A."/>
            <person name="Suzuki Y."/>
            <person name="Arimoto A."/>
            <person name="Ishii H."/>
            <person name="Satoh N."/>
            <person name="Nishiyama T."/>
            <person name="Hasebe M."/>
            <person name="Maruyama T."/>
            <person name="Minagawa J."/>
            <person name="Obokata J."/>
            <person name="Shigenobu S."/>
        </authorList>
    </citation>
    <scope>NUCLEOTIDE SEQUENCE [LARGE SCALE GENOMIC DNA]</scope>
</reference>
<feature type="compositionally biased region" description="Polar residues" evidence="1">
    <location>
        <begin position="134"/>
        <end position="143"/>
    </location>
</feature>
<evidence type="ECO:0000313" key="4">
    <source>
        <dbReference type="Proteomes" id="UP000762676"/>
    </source>
</evidence>
<dbReference type="InterPro" id="IPR007110">
    <property type="entry name" value="Ig-like_dom"/>
</dbReference>
<gene>
    <name evidence="3" type="ORF">ElyMa_006824300</name>
</gene>
<dbReference type="AlphaFoldDB" id="A0AAV4J5B2"/>
<comment type="caution">
    <text evidence="3">The sequence shown here is derived from an EMBL/GenBank/DDBJ whole genome shotgun (WGS) entry which is preliminary data.</text>
</comment>
<organism evidence="3 4">
    <name type="scientific">Elysia marginata</name>
    <dbReference type="NCBI Taxonomy" id="1093978"/>
    <lineage>
        <taxon>Eukaryota</taxon>
        <taxon>Metazoa</taxon>
        <taxon>Spiralia</taxon>
        <taxon>Lophotrochozoa</taxon>
        <taxon>Mollusca</taxon>
        <taxon>Gastropoda</taxon>
        <taxon>Heterobranchia</taxon>
        <taxon>Euthyneura</taxon>
        <taxon>Panpulmonata</taxon>
        <taxon>Sacoglossa</taxon>
        <taxon>Placobranchoidea</taxon>
        <taxon>Plakobranchidae</taxon>
        <taxon>Elysia</taxon>
    </lineage>
</organism>
<proteinExistence type="predicted"/>
<evidence type="ECO:0000259" key="2">
    <source>
        <dbReference type="PROSITE" id="PS50835"/>
    </source>
</evidence>
<dbReference type="SUPFAM" id="SSF48726">
    <property type="entry name" value="Immunoglobulin"/>
    <property type="match status" value="1"/>
</dbReference>
<dbReference type="Proteomes" id="UP000762676">
    <property type="component" value="Unassembled WGS sequence"/>
</dbReference>
<protein>
    <recommendedName>
        <fullName evidence="2">Ig-like domain-containing protein</fullName>
    </recommendedName>
</protein>
<dbReference type="PROSITE" id="PS50835">
    <property type="entry name" value="IG_LIKE"/>
    <property type="match status" value="1"/>
</dbReference>
<feature type="region of interest" description="Disordered" evidence="1">
    <location>
        <begin position="122"/>
        <end position="146"/>
    </location>
</feature>
<sequence length="198" mass="21856">MERGYFIGKSTRCTCRATSDGYPRGSGQWYKGDQTVGTNGDLDITYNTNNPEQVYTCEGKSALGRKPGSTVRAKFACKDMMCFIDPDSVQIESSSNKVNLCDNNNQAQVTCEISRDHVSPAPTFSFSVDGPRSQGPQPGTDSSDGIYYQSRFSLSPDVGGQYQVTCRVTNSVANTWQDKSTQITFNSECYKRLDKTFC</sequence>
<keyword evidence="4" id="KW-1185">Reference proteome</keyword>
<feature type="domain" description="Ig-like" evidence="2">
    <location>
        <begin position="1"/>
        <end position="76"/>
    </location>
</feature>